<proteinExistence type="predicted"/>
<keyword evidence="1" id="KW-1185">Reference proteome</keyword>
<organism evidence="1 2">
    <name type="scientific">Trichobilharzia regenti</name>
    <name type="common">Nasal bird schistosome</name>
    <dbReference type="NCBI Taxonomy" id="157069"/>
    <lineage>
        <taxon>Eukaryota</taxon>
        <taxon>Metazoa</taxon>
        <taxon>Spiralia</taxon>
        <taxon>Lophotrochozoa</taxon>
        <taxon>Platyhelminthes</taxon>
        <taxon>Trematoda</taxon>
        <taxon>Digenea</taxon>
        <taxon>Strigeidida</taxon>
        <taxon>Schistosomatoidea</taxon>
        <taxon>Schistosomatidae</taxon>
        <taxon>Trichobilharzia</taxon>
    </lineage>
</organism>
<dbReference type="Proteomes" id="UP000050795">
    <property type="component" value="Unassembled WGS sequence"/>
</dbReference>
<reference evidence="2" key="2">
    <citation type="submission" date="2023-11" db="UniProtKB">
        <authorList>
            <consortium name="WormBaseParasite"/>
        </authorList>
    </citation>
    <scope>IDENTIFICATION</scope>
</reference>
<name>A0AA85J0R7_TRIRE</name>
<dbReference type="WBParaSite" id="TREG1_121860.1">
    <property type="protein sequence ID" value="TREG1_121860.1"/>
    <property type="gene ID" value="TREG1_121860"/>
</dbReference>
<evidence type="ECO:0000313" key="2">
    <source>
        <dbReference type="WBParaSite" id="TREG1_121860.1"/>
    </source>
</evidence>
<accession>A0AA85J0R7</accession>
<protein>
    <submittedName>
        <fullName evidence="2">Uncharacterized protein</fullName>
    </submittedName>
</protein>
<sequence>MVQISEIEAYLSSKSRAEHFNLLCIIESIVGGLMLEQPDEPIKYIKSRLEDTKRISKIAKVHRELHVWPHHPILNSCKSFTNDEEQTFLMNHFLHHIKILQGGNEYLEDRPKLNLGTSRLKIHYFH</sequence>
<reference evidence="1" key="1">
    <citation type="submission" date="2022-06" db="EMBL/GenBank/DDBJ databases">
        <authorList>
            <person name="Berger JAMES D."/>
            <person name="Berger JAMES D."/>
        </authorList>
    </citation>
    <scope>NUCLEOTIDE SEQUENCE [LARGE SCALE GENOMIC DNA]</scope>
</reference>
<dbReference type="AlphaFoldDB" id="A0AA85J0R7"/>
<evidence type="ECO:0000313" key="1">
    <source>
        <dbReference type="Proteomes" id="UP000050795"/>
    </source>
</evidence>